<dbReference type="AlphaFoldDB" id="A0A5C8DJG0"/>
<dbReference type="Gene3D" id="1.10.10.10">
    <property type="entry name" value="Winged helix-like DNA-binding domain superfamily/Winged helix DNA-binding domain"/>
    <property type="match status" value="1"/>
</dbReference>
<dbReference type="InterPro" id="IPR011991">
    <property type="entry name" value="ArsR-like_HTH"/>
</dbReference>
<evidence type="ECO:0000313" key="18">
    <source>
        <dbReference type="Proteomes" id="UP000324574"/>
    </source>
</evidence>
<dbReference type="InterPro" id="IPR051011">
    <property type="entry name" value="Metal_resp_trans_reg"/>
</dbReference>
<keyword evidence="1" id="KW-0805">Transcription regulation</keyword>
<sequence length="134" mass="15555">MKKNIVEKKEVINSKNKNALIEDDCEVNINNGNIASLIPKLPNDEEFTILADFFSVFSDSTRLKIISALSEKELCVHELSSLLKMKQPSISQHLKTLWQAKVVKKRKVGLHVFYRLDDEHIEKIYTWGYEHVKE</sequence>
<dbReference type="SUPFAM" id="SSF46785">
    <property type="entry name" value="Winged helix' DNA-binding domain"/>
    <property type="match status" value="1"/>
</dbReference>
<evidence type="ECO:0000313" key="12">
    <source>
        <dbReference type="EMBL" id="TXJ51308.1"/>
    </source>
</evidence>
<reference evidence="5" key="2">
    <citation type="submission" date="2019-01" db="EMBL/GenBank/DDBJ databases">
        <authorList>
            <person name="Thorell K."/>
        </authorList>
    </citation>
    <scope>NUCLEOTIDE SEQUENCE</scope>
    <source>
        <strain evidence="6">513A</strain>
        <strain evidence="13">PC2777IV</strain>
        <strain evidence="11">PC3714II</strain>
        <strain evidence="12">PC3939II</strain>
        <strain evidence="9">PC3997IV</strain>
        <strain evidence="10">PC4580III</strain>
        <strain evidence="7">PC4597II</strain>
        <strain evidence="8">PC5099IV</strain>
        <strain evidence="5">W1</strain>
    </source>
</reference>
<feature type="domain" description="HTH arsR-type" evidence="4">
    <location>
        <begin position="42"/>
        <end position="134"/>
    </location>
</feature>
<dbReference type="EMBL" id="SAYA01000018">
    <property type="protein sequence ID" value="TXJ25574.1"/>
    <property type="molecule type" value="Genomic_DNA"/>
</dbReference>
<dbReference type="OrthoDB" id="9794330at2"/>
<reference evidence="14 15" key="1">
    <citation type="journal article" date="1992" name="Lakartidningen">
        <title>[Penicillin V and not amoxicillin is the first choice preparation in acute otitis].</title>
        <authorList>
            <person name="Kamme C."/>
            <person name="Lundgren K."/>
            <person name="Prellner K."/>
        </authorList>
    </citation>
    <scope>NUCLEOTIDE SEQUENCE [LARGE SCALE GENOMIC DNA]</scope>
    <source>
        <strain evidence="6 19">513A</strain>
        <strain evidence="13 21">PC2777IV</strain>
        <strain evidence="11 18">PC3714II</strain>
        <strain evidence="12 14">PC3939II</strain>
        <strain evidence="9 20">PC3997IV</strain>
        <strain evidence="10 16">PC4580III</strain>
        <strain evidence="7 17">PC4597II</strain>
        <strain evidence="8 15">PC5099IV</strain>
        <strain evidence="5 22">W1</strain>
    </source>
</reference>
<proteinExistence type="predicted"/>
<evidence type="ECO:0000313" key="16">
    <source>
        <dbReference type="Proteomes" id="UP000322814"/>
    </source>
</evidence>
<evidence type="ECO:0000313" key="9">
    <source>
        <dbReference type="EMBL" id="TXJ35697.1"/>
    </source>
</evidence>
<dbReference type="PRINTS" id="PR00778">
    <property type="entry name" value="HTHARSR"/>
</dbReference>
<dbReference type="EMBL" id="SAXT01000005">
    <property type="protein sequence ID" value="TXJ11659.1"/>
    <property type="molecule type" value="Genomic_DNA"/>
</dbReference>
<dbReference type="PANTHER" id="PTHR43132">
    <property type="entry name" value="ARSENICAL RESISTANCE OPERON REPRESSOR ARSR-RELATED"/>
    <property type="match status" value="1"/>
</dbReference>
<evidence type="ECO:0000313" key="13">
    <source>
        <dbReference type="EMBL" id="TXJ54874.1"/>
    </source>
</evidence>
<dbReference type="Proteomes" id="UP000325116">
    <property type="component" value="Unassembled WGS sequence"/>
</dbReference>
<dbReference type="GO" id="GO:0003700">
    <property type="term" value="F:DNA-binding transcription factor activity"/>
    <property type="evidence" value="ECO:0007669"/>
    <property type="project" value="InterPro"/>
</dbReference>
<evidence type="ECO:0000313" key="14">
    <source>
        <dbReference type="Proteomes" id="UP000322307"/>
    </source>
</evidence>
<dbReference type="PROSITE" id="PS50987">
    <property type="entry name" value="HTH_ARSR_2"/>
    <property type="match status" value="1"/>
</dbReference>
<accession>A0A5C8DJG0</accession>
<evidence type="ECO:0000313" key="19">
    <source>
        <dbReference type="Proteomes" id="UP000324638"/>
    </source>
</evidence>
<dbReference type="RefSeq" id="WP_021958217.1">
    <property type="nucleotide sequence ID" value="NZ_CAUDFA010000022.1"/>
</dbReference>
<dbReference type="EMBL" id="SAYB01000003">
    <property type="protein sequence ID" value="TXJ38241.1"/>
    <property type="molecule type" value="Genomic_DNA"/>
</dbReference>
<dbReference type="EMBL" id="SAYE01000009">
    <property type="protein sequence ID" value="TXJ51308.1"/>
    <property type="molecule type" value="Genomic_DNA"/>
</dbReference>
<evidence type="ECO:0000313" key="7">
    <source>
        <dbReference type="EMBL" id="TXJ25574.1"/>
    </source>
</evidence>
<dbReference type="InterPro" id="IPR036388">
    <property type="entry name" value="WH-like_DNA-bd_sf"/>
</dbReference>
<dbReference type="CDD" id="cd00090">
    <property type="entry name" value="HTH_ARSR"/>
    <property type="match status" value="1"/>
</dbReference>
<organism evidence="5 22">
    <name type="scientific">Brachyspira aalborgi</name>
    <dbReference type="NCBI Taxonomy" id="29522"/>
    <lineage>
        <taxon>Bacteria</taxon>
        <taxon>Pseudomonadati</taxon>
        <taxon>Spirochaetota</taxon>
        <taxon>Spirochaetia</taxon>
        <taxon>Brachyspirales</taxon>
        <taxon>Brachyspiraceae</taxon>
        <taxon>Brachyspira</taxon>
    </lineage>
</organism>
<dbReference type="SMART" id="SM00418">
    <property type="entry name" value="HTH_ARSR"/>
    <property type="match status" value="1"/>
</dbReference>
<dbReference type="PANTHER" id="PTHR43132:SF6">
    <property type="entry name" value="HTH-TYPE TRANSCRIPTIONAL REPRESSOR CZRA"/>
    <property type="match status" value="1"/>
</dbReference>
<evidence type="ECO:0000256" key="1">
    <source>
        <dbReference type="ARBA" id="ARBA00023015"/>
    </source>
</evidence>
<evidence type="ECO:0000313" key="11">
    <source>
        <dbReference type="EMBL" id="TXJ44132.1"/>
    </source>
</evidence>
<evidence type="ECO:0000313" key="21">
    <source>
        <dbReference type="Proteomes" id="UP000325013"/>
    </source>
</evidence>
<dbReference type="InterPro" id="IPR036390">
    <property type="entry name" value="WH_DNA-bd_sf"/>
</dbReference>
<dbReference type="InterPro" id="IPR001845">
    <property type="entry name" value="HTH_ArsR_DNA-bd_dom"/>
</dbReference>
<protein>
    <submittedName>
        <fullName evidence="5">Transcriptional regulator</fullName>
    </submittedName>
</protein>
<evidence type="ECO:0000313" key="10">
    <source>
        <dbReference type="EMBL" id="TXJ38241.1"/>
    </source>
</evidence>
<evidence type="ECO:0000313" key="15">
    <source>
        <dbReference type="Proteomes" id="UP000322659"/>
    </source>
</evidence>
<dbReference type="Pfam" id="PF01022">
    <property type="entry name" value="HTH_5"/>
    <property type="match status" value="1"/>
</dbReference>
<evidence type="ECO:0000256" key="2">
    <source>
        <dbReference type="ARBA" id="ARBA00023125"/>
    </source>
</evidence>
<evidence type="ECO:0000313" key="8">
    <source>
        <dbReference type="EMBL" id="TXJ32508.1"/>
    </source>
</evidence>
<evidence type="ECO:0000313" key="22">
    <source>
        <dbReference type="Proteomes" id="UP000325116"/>
    </source>
</evidence>
<keyword evidence="15" id="KW-1185">Reference proteome</keyword>
<dbReference type="Proteomes" id="UP000322659">
    <property type="component" value="Unassembled WGS sequence"/>
</dbReference>
<gene>
    <name evidence="13" type="ORF">EPJ67_11505</name>
    <name evidence="11" type="ORF">EPJ70_07805</name>
    <name evidence="8" type="ORF">EPJ71_06210</name>
    <name evidence="7" type="ORF">EPJ73_05560</name>
    <name evidence="10" type="ORF">EPJ78_05965</name>
    <name evidence="6" type="ORF">EPJ79_06820</name>
    <name evidence="5" type="ORF">EPJ80_08055</name>
    <name evidence="9" type="ORF">EPJ81_11740</name>
    <name evidence="12" type="ORF">EPJ84_05435</name>
</gene>
<dbReference type="EMBL" id="SAXU01000001">
    <property type="protein sequence ID" value="TXJ20843.1"/>
    <property type="molecule type" value="Genomic_DNA"/>
</dbReference>
<evidence type="ECO:0000313" key="20">
    <source>
        <dbReference type="Proteomes" id="UP000325002"/>
    </source>
</evidence>
<evidence type="ECO:0000259" key="4">
    <source>
        <dbReference type="PROSITE" id="PS50987"/>
    </source>
</evidence>
<dbReference type="Proteomes" id="UP000324574">
    <property type="component" value="Unassembled WGS sequence"/>
</dbReference>
<dbReference type="EMBL" id="SAYD01000022">
    <property type="protein sequence ID" value="TXJ35697.1"/>
    <property type="molecule type" value="Genomic_DNA"/>
</dbReference>
<evidence type="ECO:0000313" key="6">
    <source>
        <dbReference type="EMBL" id="TXJ20843.1"/>
    </source>
</evidence>
<evidence type="ECO:0000313" key="5">
    <source>
        <dbReference type="EMBL" id="TXJ11659.1"/>
    </source>
</evidence>
<evidence type="ECO:0000313" key="17">
    <source>
        <dbReference type="Proteomes" id="UP000324336"/>
    </source>
</evidence>
<keyword evidence="2" id="KW-0238">DNA-binding</keyword>
<name>A0A5C8DJG0_9SPIR</name>
<evidence type="ECO:0000256" key="3">
    <source>
        <dbReference type="ARBA" id="ARBA00023163"/>
    </source>
</evidence>
<dbReference type="GO" id="GO:0003677">
    <property type="term" value="F:DNA binding"/>
    <property type="evidence" value="ECO:0007669"/>
    <property type="project" value="UniProtKB-KW"/>
</dbReference>
<keyword evidence="3" id="KW-0804">Transcription</keyword>
<dbReference type="Proteomes" id="UP000325002">
    <property type="component" value="Unassembled WGS sequence"/>
</dbReference>
<dbReference type="EMBL" id="SAXZ01000011">
    <property type="protein sequence ID" value="TXJ32508.1"/>
    <property type="molecule type" value="Genomic_DNA"/>
</dbReference>
<dbReference type="EMBL" id="SAYG01000009">
    <property type="protein sequence ID" value="TXJ44132.1"/>
    <property type="molecule type" value="Genomic_DNA"/>
</dbReference>
<dbReference type="Proteomes" id="UP000324336">
    <property type="component" value="Unassembled WGS sequence"/>
</dbReference>
<dbReference type="Proteomes" id="UP000322814">
    <property type="component" value="Unassembled WGS sequence"/>
</dbReference>
<comment type="caution">
    <text evidence="5">The sequence shown here is derived from an EMBL/GenBank/DDBJ whole genome shotgun (WGS) entry which is preliminary data.</text>
</comment>
<dbReference type="EMBL" id="SAYJ01000019">
    <property type="protein sequence ID" value="TXJ54874.1"/>
    <property type="molecule type" value="Genomic_DNA"/>
</dbReference>
<dbReference type="Proteomes" id="UP000325013">
    <property type="component" value="Unassembled WGS sequence"/>
</dbReference>
<dbReference type="Proteomes" id="UP000324638">
    <property type="component" value="Unassembled WGS sequence"/>
</dbReference>
<dbReference type="Proteomes" id="UP000322307">
    <property type="component" value="Unassembled WGS sequence"/>
</dbReference>
<dbReference type="NCBIfam" id="NF033788">
    <property type="entry name" value="HTH_metalloreg"/>
    <property type="match status" value="1"/>
</dbReference>